<dbReference type="InterPro" id="IPR030700">
    <property type="entry name" value="N-end_Aminoacyl_Trfase"/>
</dbReference>
<evidence type="ECO:0000259" key="6">
    <source>
        <dbReference type="Pfam" id="PF04377"/>
    </source>
</evidence>
<keyword evidence="2 4" id="KW-0808">Transferase</keyword>
<dbReference type="InterPro" id="IPR007472">
    <property type="entry name" value="N-end_Aminoacyl_Trfase_C"/>
</dbReference>
<keyword evidence="1 4" id="KW-0963">Cytoplasm</keyword>
<comment type="similarity">
    <text evidence="4">Belongs to the R-transferase family. Bpt subfamily.</text>
</comment>
<dbReference type="NCBIfam" id="NF002342">
    <property type="entry name" value="PRK01305.1-3"/>
    <property type="match status" value="1"/>
</dbReference>
<feature type="domain" description="N-end aminoacyl transferase N-terminal" evidence="5">
    <location>
        <begin position="14"/>
        <end position="84"/>
    </location>
</feature>
<feature type="domain" description="N-end rule aminoacyl transferase C-terminal" evidence="6">
    <location>
        <begin position="103"/>
        <end position="224"/>
    </location>
</feature>
<name>A0ABP8QI45_9GAMM</name>
<reference evidence="8" key="1">
    <citation type="journal article" date="2019" name="Int. J. Syst. Evol. Microbiol.">
        <title>The Global Catalogue of Microorganisms (GCM) 10K type strain sequencing project: providing services to taxonomists for standard genome sequencing and annotation.</title>
        <authorList>
            <consortium name="The Broad Institute Genomics Platform"/>
            <consortium name="The Broad Institute Genome Sequencing Center for Infectious Disease"/>
            <person name="Wu L."/>
            <person name="Ma J."/>
        </authorList>
    </citation>
    <scope>NUCLEOTIDE SEQUENCE [LARGE SCALE GENOMIC DNA]</scope>
    <source>
        <strain evidence="8">JCM 32226</strain>
    </source>
</reference>
<dbReference type="SUPFAM" id="SSF55729">
    <property type="entry name" value="Acyl-CoA N-acyltransferases (Nat)"/>
    <property type="match status" value="1"/>
</dbReference>
<evidence type="ECO:0000256" key="4">
    <source>
        <dbReference type="HAMAP-Rule" id="MF_00689"/>
    </source>
</evidence>
<dbReference type="EC" id="2.3.2.29" evidence="4"/>
<dbReference type="NCBIfam" id="NF002341">
    <property type="entry name" value="PRK01305.1-1"/>
    <property type="match status" value="1"/>
</dbReference>
<proteinExistence type="inferred from homology"/>
<organism evidence="7 8">
    <name type="scientific">Pseudaeromonas paramecii</name>
    <dbReference type="NCBI Taxonomy" id="2138166"/>
    <lineage>
        <taxon>Bacteria</taxon>
        <taxon>Pseudomonadati</taxon>
        <taxon>Pseudomonadota</taxon>
        <taxon>Gammaproteobacteria</taxon>
        <taxon>Aeromonadales</taxon>
        <taxon>Aeromonadaceae</taxon>
        <taxon>Pseudaeromonas</taxon>
    </lineage>
</organism>
<evidence type="ECO:0000256" key="3">
    <source>
        <dbReference type="ARBA" id="ARBA00023315"/>
    </source>
</evidence>
<comment type="caution">
    <text evidence="7">The sequence shown here is derived from an EMBL/GenBank/DDBJ whole genome shotgun (WGS) entry which is preliminary data.</text>
</comment>
<evidence type="ECO:0000313" key="7">
    <source>
        <dbReference type="EMBL" id="GAA4502833.1"/>
    </source>
</evidence>
<evidence type="ECO:0000256" key="1">
    <source>
        <dbReference type="ARBA" id="ARBA00022490"/>
    </source>
</evidence>
<dbReference type="Pfam" id="PF04376">
    <property type="entry name" value="ATE_N"/>
    <property type="match status" value="1"/>
</dbReference>
<gene>
    <name evidence="4" type="primary">bpt</name>
    <name evidence="7" type="ORF">GCM10023095_28200</name>
</gene>
<protein>
    <recommendedName>
        <fullName evidence="4">Aspartate/glutamate leucyltransferase</fullName>
        <ecNumber evidence="4">2.3.2.29</ecNumber>
    </recommendedName>
</protein>
<dbReference type="PIRSF" id="PIRSF037208">
    <property type="entry name" value="ATE_pro_prd"/>
    <property type="match status" value="1"/>
</dbReference>
<dbReference type="Proteomes" id="UP001501321">
    <property type="component" value="Unassembled WGS sequence"/>
</dbReference>
<dbReference type="EMBL" id="BAABFC010000022">
    <property type="protein sequence ID" value="GAA4502833.1"/>
    <property type="molecule type" value="Genomic_DNA"/>
</dbReference>
<evidence type="ECO:0000259" key="5">
    <source>
        <dbReference type="Pfam" id="PF04376"/>
    </source>
</evidence>
<comment type="catalytic activity">
    <reaction evidence="4">
        <text>N-terminal L-aspartyl-[protein] + L-leucyl-tRNA(Leu) = N-terminal L-leucyl-L-aspartyl-[protein] + tRNA(Leu) + H(+)</text>
        <dbReference type="Rhea" id="RHEA:50420"/>
        <dbReference type="Rhea" id="RHEA-COMP:9613"/>
        <dbReference type="Rhea" id="RHEA-COMP:9622"/>
        <dbReference type="Rhea" id="RHEA-COMP:12669"/>
        <dbReference type="Rhea" id="RHEA-COMP:12674"/>
        <dbReference type="ChEBI" id="CHEBI:15378"/>
        <dbReference type="ChEBI" id="CHEBI:64720"/>
        <dbReference type="ChEBI" id="CHEBI:78442"/>
        <dbReference type="ChEBI" id="CHEBI:78494"/>
        <dbReference type="ChEBI" id="CHEBI:133042"/>
        <dbReference type="EC" id="2.3.2.29"/>
    </reaction>
</comment>
<dbReference type="PANTHER" id="PTHR21367">
    <property type="entry name" value="ARGININE-TRNA-PROTEIN TRANSFERASE 1"/>
    <property type="match status" value="1"/>
</dbReference>
<comment type="subcellular location">
    <subcellularLocation>
        <location evidence="4">Cytoplasm</location>
    </subcellularLocation>
</comment>
<dbReference type="InterPro" id="IPR016181">
    <property type="entry name" value="Acyl_CoA_acyltransferase"/>
</dbReference>
<evidence type="ECO:0000256" key="2">
    <source>
        <dbReference type="ARBA" id="ARBA00022679"/>
    </source>
</evidence>
<comment type="catalytic activity">
    <reaction evidence="4">
        <text>N-terminal L-glutamyl-[protein] + L-leucyl-tRNA(Leu) = N-terminal L-leucyl-L-glutamyl-[protein] + tRNA(Leu) + H(+)</text>
        <dbReference type="Rhea" id="RHEA:50412"/>
        <dbReference type="Rhea" id="RHEA-COMP:9613"/>
        <dbReference type="Rhea" id="RHEA-COMP:9622"/>
        <dbReference type="Rhea" id="RHEA-COMP:12664"/>
        <dbReference type="Rhea" id="RHEA-COMP:12668"/>
        <dbReference type="ChEBI" id="CHEBI:15378"/>
        <dbReference type="ChEBI" id="CHEBI:64721"/>
        <dbReference type="ChEBI" id="CHEBI:78442"/>
        <dbReference type="ChEBI" id="CHEBI:78494"/>
        <dbReference type="ChEBI" id="CHEBI:133041"/>
        <dbReference type="EC" id="2.3.2.29"/>
    </reaction>
</comment>
<dbReference type="Pfam" id="PF04377">
    <property type="entry name" value="ATE_C"/>
    <property type="match status" value="1"/>
</dbReference>
<sequence>MTEMALKVGLTPEQKCSYLAEQRERLMVLLDPNRLSPTSYEELLKAGFRRSGDDLYRPHCQGCQACCSLRIPVDEFTPDRRQRRILRRNQDLSFTLSHQDKPEYYDLFCRYISLRHKDGTMYPPSRKQYDGFLLCSWMPPLFMEFHSGHRLIAVAITDAMPNSLSAMYTLFEPEEESRSLGAYAILSQIALARRMRKQWLYLGYQIEACRKMNYKTQYLPHEQLIEQEWKKTPCPAE</sequence>
<dbReference type="NCBIfam" id="NF002345">
    <property type="entry name" value="PRK01305.2-2"/>
    <property type="match status" value="1"/>
</dbReference>
<dbReference type="InterPro" id="IPR017138">
    <property type="entry name" value="Asp_Glu_LeuTrfase"/>
</dbReference>
<keyword evidence="8" id="KW-1185">Reference proteome</keyword>
<dbReference type="PANTHER" id="PTHR21367:SF1">
    <property type="entry name" value="ARGINYL-TRNA--PROTEIN TRANSFERASE 1"/>
    <property type="match status" value="1"/>
</dbReference>
<accession>A0ABP8QI45</accession>
<keyword evidence="3 4" id="KW-0012">Acyltransferase</keyword>
<comment type="function">
    <text evidence="4">Functions in the N-end rule pathway of protein degradation where it conjugates Leu from its aminoacyl-tRNA to the N-termini of proteins containing an N-terminal aspartate or glutamate.</text>
</comment>
<dbReference type="InterPro" id="IPR007471">
    <property type="entry name" value="N-end_Aminoacyl_Trfase_N"/>
</dbReference>
<evidence type="ECO:0000313" key="8">
    <source>
        <dbReference type="Proteomes" id="UP001501321"/>
    </source>
</evidence>
<dbReference type="NCBIfam" id="NF002346">
    <property type="entry name" value="PRK01305.2-3"/>
    <property type="match status" value="1"/>
</dbReference>
<dbReference type="HAMAP" id="MF_00689">
    <property type="entry name" value="Bpt"/>
    <property type="match status" value="1"/>
</dbReference>